<feature type="non-terminal residue" evidence="1">
    <location>
        <position position="1"/>
    </location>
</feature>
<accession>A0ACA9S2Y5</accession>
<gene>
    <name evidence="1" type="ORF">RPERSI_LOCUS25828</name>
</gene>
<dbReference type="Proteomes" id="UP000789920">
    <property type="component" value="Unassembled WGS sequence"/>
</dbReference>
<name>A0ACA9S2Y5_9GLOM</name>
<dbReference type="EMBL" id="CAJVQC010086403">
    <property type="protein sequence ID" value="CAG8822546.1"/>
    <property type="molecule type" value="Genomic_DNA"/>
</dbReference>
<keyword evidence="2" id="KW-1185">Reference proteome</keyword>
<evidence type="ECO:0000313" key="2">
    <source>
        <dbReference type="Proteomes" id="UP000789920"/>
    </source>
</evidence>
<organism evidence="1 2">
    <name type="scientific">Racocetra persica</name>
    <dbReference type="NCBI Taxonomy" id="160502"/>
    <lineage>
        <taxon>Eukaryota</taxon>
        <taxon>Fungi</taxon>
        <taxon>Fungi incertae sedis</taxon>
        <taxon>Mucoromycota</taxon>
        <taxon>Glomeromycotina</taxon>
        <taxon>Glomeromycetes</taxon>
        <taxon>Diversisporales</taxon>
        <taxon>Gigasporaceae</taxon>
        <taxon>Racocetra</taxon>
    </lineage>
</organism>
<proteinExistence type="predicted"/>
<sequence length="96" mass="11082">ALSCNFLRFCGQISFSIYLLHPIAIRWVNVYVPSIGYEAAKKESDENEKANLMLDAVMLSYVTTIIVSWIYFKCVERPSMNLANDIAKRWLSERKS</sequence>
<evidence type="ECO:0000313" key="1">
    <source>
        <dbReference type="EMBL" id="CAG8822546.1"/>
    </source>
</evidence>
<protein>
    <submittedName>
        <fullName evidence="1">15108_t:CDS:1</fullName>
    </submittedName>
</protein>
<comment type="caution">
    <text evidence="1">The sequence shown here is derived from an EMBL/GenBank/DDBJ whole genome shotgun (WGS) entry which is preliminary data.</text>
</comment>
<feature type="non-terminal residue" evidence="1">
    <location>
        <position position="96"/>
    </location>
</feature>
<reference evidence="1" key="1">
    <citation type="submission" date="2021-06" db="EMBL/GenBank/DDBJ databases">
        <authorList>
            <person name="Kallberg Y."/>
            <person name="Tangrot J."/>
            <person name="Rosling A."/>
        </authorList>
    </citation>
    <scope>NUCLEOTIDE SEQUENCE</scope>
    <source>
        <strain evidence="1">MA461A</strain>
    </source>
</reference>